<dbReference type="InterPro" id="IPR039424">
    <property type="entry name" value="SBP_5"/>
</dbReference>
<evidence type="ECO:0000259" key="7">
    <source>
        <dbReference type="Pfam" id="PF00496"/>
    </source>
</evidence>
<dbReference type="SUPFAM" id="SSF53850">
    <property type="entry name" value="Periplasmic binding protein-like II"/>
    <property type="match status" value="1"/>
</dbReference>
<keyword evidence="9" id="KW-1185">Reference proteome</keyword>
<keyword evidence="5" id="KW-0812">Transmembrane</keyword>
<feature type="transmembrane region" description="Helical" evidence="5">
    <location>
        <begin position="590"/>
        <end position="611"/>
    </location>
</feature>
<dbReference type="Gene3D" id="3.40.190.10">
    <property type="entry name" value="Periplasmic binding protein-like II"/>
    <property type="match status" value="1"/>
</dbReference>
<dbReference type="PANTHER" id="PTHR30290">
    <property type="entry name" value="PERIPLASMIC BINDING COMPONENT OF ABC TRANSPORTER"/>
    <property type="match status" value="1"/>
</dbReference>
<dbReference type="PIRSF" id="PIRSF002741">
    <property type="entry name" value="MppA"/>
    <property type="match status" value="1"/>
</dbReference>
<keyword evidence="4 6" id="KW-0732">Signal</keyword>
<feature type="domain" description="Solute-binding protein family 5" evidence="7">
    <location>
        <begin position="98"/>
        <end position="472"/>
    </location>
</feature>
<keyword evidence="3" id="KW-0813">Transport</keyword>
<sequence length="621" mass="67113">MVTSFPARSARPRGRLRLLLASGAAALALAAGSVVPGNPVGGTAQEAHAAGTSTLTVAVAQSVDSLSPFLAQRLLSTSISRLMYDFLTNYDPKDNHTVPGLATAWESSPDKLTWTYTIRSDSTWSDGERATAEDAAWTLNTMMTDEGAATSNGSFVGNFEKVTAPSPDKLVIQLKQPQATMTALDVPIVPKHVWEKVSDFSTFNNDTRFPIVGNGPFVLTDYKVDSYVKLKANKDFWRGAPKFDELVFRYYKDQDAAVAALRKGEVSFVAGSPSLTPAQAASLRSADNIKVNDAPGRRFYALAVNPGARTKDGKKFGDGHPALRDQKVRQALFMAVDRSAVVDKVFQGHAVEGEGYIPPRFDSYFWKPSDGQKLAYDPAKAGALLDEAGYKKNGAGKRTGKDGKPLDFRILCHATDPNDKAVGKYLQEWWGDLGIGLKVDCRDNVSDPWYAGEYDLAFDGWSVNPDPDFVMSIHTCAALPAKAKETAATDNFICDKPYDELYAKQLAEYDPAKRAVLVKRMESRLYDLGYMNVMAYPNAVEAYRTDQIASLTTMPSDAGNIYGQDGYWSWWSATPAAGASGGSSGGGSTGVLIGVGVAVVVLAGGGLLFAMRRRSTAEDRE</sequence>
<proteinExistence type="inferred from homology"/>
<comment type="subcellular location">
    <subcellularLocation>
        <location evidence="1">Cell envelope</location>
    </subcellularLocation>
</comment>
<dbReference type="Proteomes" id="UP000735541">
    <property type="component" value="Unassembled WGS sequence"/>
</dbReference>
<accession>A0ABS6TT85</accession>
<dbReference type="PANTHER" id="PTHR30290:SF10">
    <property type="entry name" value="PERIPLASMIC OLIGOPEPTIDE-BINDING PROTEIN-RELATED"/>
    <property type="match status" value="1"/>
</dbReference>
<dbReference type="Pfam" id="PF00496">
    <property type="entry name" value="SBP_bac_5"/>
    <property type="match status" value="1"/>
</dbReference>
<evidence type="ECO:0000256" key="5">
    <source>
        <dbReference type="SAM" id="Phobius"/>
    </source>
</evidence>
<evidence type="ECO:0000256" key="3">
    <source>
        <dbReference type="ARBA" id="ARBA00022448"/>
    </source>
</evidence>
<evidence type="ECO:0000256" key="2">
    <source>
        <dbReference type="ARBA" id="ARBA00005695"/>
    </source>
</evidence>
<dbReference type="InterPro" id="IPR030678">
    <property type="entry name" value="Peptide/Ni-bd"/>
</dbReference>
<keyword evidence="5" id="KW-0472">Membrane</keyword>
<evidence type="ECO:0000313" key="8">
    <source>
        <dbReference type="EMBL" id="MBV7671324.1"/>
    </source>
</evidence>
<evidence type="ECO:0000256" key="6">
    <source>
        <dbReference type="SAM" id="SignalP"/>
    </source>
</evidence>
<protein>
    <submittedName>
        <fullName evidence="8">ABC transporter substrate-binding protein</fullName>
    </submittedName>
</protein>
<feature type="chain" id="PRO_5046582790" evidence="6">
    <location>
        <begin position="31"/>
        <end position="621"/>
    </location>
</feature>
<evidence type="ECO:0000313" key="9">
    <source>
        <dbReference type="Proteomes" id="UP000735541"/>
    </source>
</evidence>
<keyword evidence="5" id="KW-1133">Transmembrane helix</keyword>
<reference evidence="8 9" key="1">
    <citation type="submission" date="2021-07" db="EMBL/GenBank/DDBJ databases">
        <title>Sequencing Streptomyces halstedii LGO-A4 genome an citrus endophytic actinomycete.</title>
        <authorList>
            <person name="Samborskyy M."/>
            <person name="Scott N."/>
            <person name="Deglau R."/>
            <person name="Dickens S."/>
            <person name="Oliveira L.G."/>
        </authorList>
    </citation>
    <scope>NUCLEOTIDE SEQUENCE [LARGE SCALE GENOMIC DNA]</scope>
    <source>
        <strain evidence="8 9">LGO-A4</strain>
    </source>
</reference>
<dbReference type="EMBL" id="JAHUVW010000001">
    <property type="protein sequence ID" value="MBV7671324.1"/>
    <property type="molecule type" value="Genomic_DNA"/>
</dbReference>
<name>A0ABS6TT85_STRHA</name>
<dbReference type="RefSeq" id="WP_228869866.1">
    <property type="nucleotide sequence ID" value="NZ_JAHUVW010000001.1"/>
</dbReference>
<organism evidence="8 9">
    <name type="scientific">Streptomyces halstedii</name>
    <dbReference type="NCBI Taxonomy" id="1944"/>
    <lineage>
        <taxon>Bacteria</taxon>
        <taxon>Bacillati</taxon>
        <taxon>Actinomycetota</taxon>
        <taxon>Actinomycetes</taxon>
        <taxon>Kitasatosporales</taxon>
        <taxon>Streptomycetaceae</taxon>
        <taxon>Streptomyces</taxon>
    </lineage>
</organism>
<dbReference type="InterPro" id="IPR000914">
    <property type="entry name" value="SBP_5_dom"/>
</dbReference>
<feature type="signal peptide" evidence="6">
    <location>
        <begin position="1"/>
        <end position="30"/>
    </location>
</feature>
<comment type="similarity">
    <text evidence="2">Belongs to the bacterial solute-binding protein 5 family.</text>
</comment>
<dbReference type="Gene3D" id="3.10.105.10">
    <property type="entry name" value="Dipeptide-binding Protein, Domain 3"/>
    <property type="match status" value="1"/>
</dbReference>
<gene>
    <name evidence="8" type="ORF">STHAL_17880</name>
</gene>
<dbReference type="CDD" id="cd00995">
    <property type="entry name" value="PBP2_NikA_DppA_OppA_like"/>
    <property type="match status" value="1"/>
</dbReference>
<evidence type="ECO:0000256" key="1">
    <source>
        <dbReference type="ARBA" id="ARBA00004196"/>
    </source>
</evidence>
<comment type="caution">
    <text evidence="8">The sequence shown here is derived from an EMBL/GenBank/DDBJ whole genome shotgun (WGS) entry which is preliminary data.</text>
</comment>
<evidence type="ECO:0000256" key="4">
    <source>
        <dbReference type="ARBA" id="ARBA00022729"/>
    </source>
</evidence>